<dbReference type="Ensembl" id="ENSEAST00005072514.1">
    <property type="protein sequence ID" value="ENSEASP00005036466.1"/>
    <property type="gene ID" value="ENSEASG00005001862.2"/>
</dbReference>
<reference evidence="2" key="3">
    <citation type="submission" date="2025-09" db="UniProtKB">
        <authorList>
            <consortium name="Ensembl"/>
        </authorList>
    </citation>
    <scope>IDENTIFICATION</scope>
</reference>
<keyword evidence="3" id="KW-1185">Reference proteome</keyword>
<dbReference type="Pfam" id="PF25178">
    <property type="entry name" value="Beta-prop_WDR41"/>
    <property type="match status" value="1"/>
</dbReference>
<dbReference type="PANTHER" id="PTHR22805">
    <property type="entry name" value="WDR41-RELATED"/>
    <property type="match status" value="1"/>
</dbReference>
<evidence type="ECO:0000313" key="3">
    <source>
        <dbReference type="Proteomes" id="UP000694387"/>
    </source>
</evidence>
<dbReference type="InterPro" id="IPR040102">
    <property type="entry name" value="WDR41"/>
</dbReference>
<accession>A0A9L0I8Y6</accession>
<reference evidence="2" key="2">
    <citation type="submission" date="2025-08" db="UniProtKB">
        <authorList>
            <consortium name="Ensembl"/>
        </authorList>
    </citation>
    <scope>IDENTIFICATION</scope>
</reference>
<organism evidence="2 3">
    <name type="scientific">Equus asinus</name>
    <name type="common">Donkey</name>
    <name type="synonym">Equus africanus asinus</name>
    <dbReference type="NCBI Taxonomy" id="9793"/>
    <lineage>
        <taxon>Eukaryota</taxon>
        <taxon>Metazoa</taxon>
        <taxon>Chordata</taxon>
        <taxon>Craniata</taxon>
        <taxon>Vertebrata</taxon>
        <taxon>Euteleostomi</taxon>
        <taxon>Mammalia</taxon>
        <taxon>Eutheria</taxon>
        <taxon>Laurasiatheria</taxon>
        <taxon>Perissodactyla</taxon>
        <taxon>Equidae</taxon>
        <taxon>Equus</taxon>
    </lineage>
</organism>
<dbReference type="GO" id="GO:0010506">
    <property type="term" value="P:regulation of autophagy"/>
    <property type="evidence" value="ECO:0007669"/>
    <property type="project" value="InterPro"/>
</dbReference>
<evidence type="ECO:0000256" key="1">
    <source>
        <dbReference type="SAM" id="MobiDB-lite"/>
    </source>
</evidence>
<dbReference type="Proteomes" id="UP000694387">
    <property type="component" value="Chromosome 9"/>
</dbReference>
<proteinExistence type="predicted"/>
<dbReference type="GeneTree" id="ENSGT00390000017026"/>
<dbReference type="PANTHER" id="PTHR22805:SF2">
    <property type="entry name" value="WD REPEAT-CONTAINING PROTEIN 41"/>
    <property type="match status" value="1"/>
</dbReference>
<feature type="compositionally biased region" description="Basic and acidic residues" evidence="1">
    <location>
        <begin position="55"/>
        <end position="64"/>
    </location>
</feature>
<reference evidence="2 3" key="1">
    <citation type="journal article" date="2020" name="Nat. Commun.">
        <title>Donkey genomes provide new insights into domestication and selection for coat color.</title>
        <authorList>
            <person name="Wang"/>
            <person name="C."/>
            <person name="Li"/>
            <person name="H."/>
            <person name="Guo"/>
            <person name="Y."/>
            <person name="Huang"/>
            <person name="J."/>
            <person name="Sun"/>
            <person name="Y."/>
            <person name="Min"/>
            <person name="J."/>
            <person name="Wang"/>
            <person name="J."/>
            <person name="Fang"/>
            <person name="X."/>
            <person name="Zhao"/>
            <person name="Z."/>
            <person name="Wang"/>
            <person name="S."/>
            <person name="Zhang"/>
            <person name="Y."/>
            <person name="Liu"/>
            <person name="Q."/>
            <person name="Jiang"/>
            <person name="Q."/>
            <person name="Wang"/>
            <person name="X."/>
            <person name="Guo"/>
            <person name="Y."/>
            <person name="Yang"/>
            <person name="C."/>
            <person name="Wang"/>
            <person name="Y."/>
            <person name="Tian"/>
            <person name="F."/>
            <person name="Zhuang"/>
            <person name="G."/>
            <person name="Fan"/>
            <person name="Y."/>
            <person name="Gao"/>
            <person name="Q."/>
            <person name="Li"/>
            <person name="Y."/>
            <person name="Ju"/>
            <person name="Z."/>
            <person name="Li"/>
            <person name="J."/>
            <person name="Li"/>
            <person name="R."/>
            <person name="Hou"/>
            <person name="M."/>
            <person name="Yang"/>
            <person name="G."/>
            <person name="Liu"/>
            <person name="G."/>
            <person name="Liu"/>
            <person name="W."/>
            <person name="Guo"/>
            <person name="J."/>
            <person name="Pan"/>
            <person name="S."/>
            <person name="Fan"/>
            <person name="G."/>
            <person name="Zhang"/>
            <person name="W."/>
            <person name="Zhang"/>
            <person name="R."/>
            <person name="Yu"/>
            <person name="J."/>
            <person name="Zhang"/>
            <person name="X."/>
            <person name="Yin"/>
            <person name="Q."/>
            <person name="Ji"/>
            <person name="C."/>
            <person name="Jin"/>
            <person name="Y."/>
            <person name="Yue"/>
            <person name="G."/>
            <person name="Liu"/>
            <person name="M."/>
            <person name="Xu"/>
            <person name="J."/>
            <person name="Liu"/>
            <person name="S."/>
            <person name="Jordana"/>
            <person name="J."/>
            <person name="Noce"/>
            <person name="A."/>
            <person name="Amills"/>
            <person name="M."/>
            <person name="Wu"/>
            <person name="D.D."/>
            <person name="Li"/>
            <person name="S."/>
            <person name="Zhou"/>
            <person name="X. and Zhong"/>
            <person name="J."/>
        </authorList>
    </citation>
    <scope>NUCLEOTIDE SEQUENCE [LARGE SCALE GENOMIC DNA]</scope>
</reference>
<dbReference type="GO" id="GO:0005765">
    <property type="term" value="C:lysosomal membrane"/>
    <property type="evidence" value="ECO:0007669"/>
    <property type="project" value="TreeGrafter"/>
</dbReference>
<name>A0A9L0I8Y6_EQUAS</name>
<evidence type="ECO:0000313" key="2">
    <source>
        <dbReference type="Ensembl" id="ENSEASP00005036466.1"/>
    </source>
</evidence>
<sequence length="150" mass="16336">TPPRVLTSFRRLLPGRIPRASVARYGKPFGDKNLPSSVGKPGAASISVSVAPLPRRQEGADPARRSGGLGPGACAAAAARMLRWLIGGGREPQGLAEKSPLQTIGEEQTQNPYTELLVLRAHRDIVRFLVQLDDCRQEKNFWNSVDTLKR</sequence>
<protein>
    <submittedName>
        <fullName evidence="2">WD repeat domain 41</fullName>
    </submittedName>
</protein>
<dbReference type="AlphaFoldDB" id="A0A9L0I8Y6"/>
<feature type="region of interest" description="Disordered" evidence="1">
    <location>
        <begin position="49"/>
        <end position="71"/>
    </location>
</feature>
<gene>
    <name evidence="2" type="primary">WDR41</name>
</gene>